<protein>
    <submittedName>
        <fullName evidence="3">DUF2637 domain-containing protein</fullName>
    </submittedName>
</protein>
<dbReference type="EMBL" id="JAGEPF010000018">
    <property type="protein sequence ID" value="MBO2461637.1"/>
    <property type="molecule type" value="Genomic_DNA"/>
</dbReference>
<feature type="transmembrane region" description="Helical" evidence="2">
    <location>
        <begin position="61"/>
        <end position="83"/>
    </location>
</feature>
<feature type="compositionally biased region" description="Low complexity" evidence="1">
    <location>
        <begin position="183"/>
        <end position="193"/>
    </location>
</feature>
<proteinExistence type="predicted"/>
<evidence type="ECO:0000313" key="3">
    <source>
        <dbReference type="EMBL" id="MBO2461637.1"/>
    </source>
</evidence>
<keyword evidence="2" id="KW-0472">Membrane</keyword>
<feature type="compositionally biased region" description="Basic and acidic residues" evidence="1">
    <location>
        <begin position="334"/>
        <end position="353"/>
    </location>
</feature>
<evidence type="ECO:0000256" key="1">
    <source>
        <dbReference type="SAM" id="MobiDB-lite"/>
    </source>
</evidence>
<keyword evidence="2" id="KW-0812">Transmembrane</keyword>
<comment type="caution">
    <text evidence="3">The sequence shown here is derived from an EMBL/GenBank/DDBJ whole genome shotgun (WGS) entry which is preliminary data.</text>
</comment>
<name>A0ABS3RY05_9ACTN</name>
<feature type="compositionally biased region" description="Basic and acidic residues" evidence="1">
    <location>
        <begin position="308"/>
        <end position="317"/>
    </location>
</feature>
<feature type="transmembrane region" description="Helical" evidence="2">
    <location>
        <begin position="90"/>
        <end position="110"/>
    </location>
</feature>
<keyword evidence="2" id="KW-1133">Transmembrane helix</keyword>
<accession>A0ABS3RY05</accession>
<dbReference type="Proteomes" id="UP000680206">
    <property type="component" value="Unassembled WGS sequence"/>
</dbReference>
<dbReference type="InterPro" id="IPR021235">
    <property type="entry name" value="DUF2637"/>
</dbReference>
<dbReference type="Pfam" id="PF10935">
    <property type="entry name" value="DUF2637"/>
    <property type="match status" value="1"/>
</dbReference>
<organism evidence="3 4">
    <name type="scientific">Actinomadura violacea</name>
    <dbReference type="NCBI Taxonomy" id="2819934"/>
    <lineage>
        <taxon>Bacteria</taxon>
        <taxon>Bacillati</taxon>
        <taxon>Actinomycetota</taxon>
        <taxon>Actinomycetes</taxon>
        <taxon>Streptosporangiales</taxon>
        <taxon>Thermomonosporaceae</taxon>
        <taxon>Actinomadura</taxon>
    </lineage>
</organism>
<feature type="region of interest" description="Disordered" evidence="1">
    <location>
        <begin position="183"/>
        <end position="370"/>
    </location>
</feature>
<feature type="transmembrane region" description="Helical" evidence="2">
    <location>
        <begin position="130"/>
        <end position="149"/>
    </location>
</feature>
<sequence>MSPTRWKINWRKVVQLGLGVAAGLVAAFGALAVAVTSFSLSFDAITAVAKAARIRDSRAWMMPVSVDGAILVAAVAAVVMSRLQAGKRVLYPWTVVVIGVVISILCNAAHSTGHTDAHGAIALDLHPIIRGAISAIPALMLALAVHLVIELLEAFMKLASPDPNGPEPTRSIDPIDRVVAAARSTAADARPASVSMPIDAGPGTRSLGAGGALDPRADQQESTRSIGSGGAQESGRPTRSNDPIDRVGAGAPYPMHPANQTGTETGKPTRSNAGSGTRSTTRSNAAQGTARSGRSAPKVTPIKTGKRRSMDDLREQLRAGIAAGQIDPHPAADPIREFLRCSPKRSRDLRDEFAGDPIPAPDSPAAKTAD</sequence>
<keyword evidence="4" id="KW-1185">Reference proteome</keyword>
<evidence type="ECO:0000313" key="4">
    <source>
        <dbReference type="Proteomes" id="UP000680206"/>
    </source>
</evidence>
<reference evidence="3 4" key="1">
    <citation type="submission" date="2021-03" db="EMBL/GenBank/DDBJ databases">
        <title>Actinomadura violae sp. nov., isolated from lichen in Thailand.</title>
        <authorList>
            <person name="Kanchanasin P."/>
            <person name="Saeng-In P."/>
            <person name="Phongsopitanun W."/>
            <person name="Yuki M."/>
            <person name="Kudo T."/>
            <person name="Ohkuma M."/>
            <person name="Tanasupawat S."/>
        </authorList>
    </citation>
    <scope>NUCLEOTIDE SEQUENCE [LARGE SCALE GENOMIC DNA]</scope>
    <source>
        <strain evidence="3 4">LCR2-06</strain>
    </source>
</reference>
<feature type="compositionally biased region" description="Polar residues" evidence="1">
    <location>
        <begin position="258"/>
        <end position="292"/>
    </location>
</feature>
<evidence type="ECO:0000256" key="2">
    <source>
        <dbReference type="SAM" id="Phobius"/>
    </source>
</evidence>
<gene>
    <name evidence="3" type="ORF">J4709_29120</name>
</gene>
<dbReference type="RefSeq" id="WP_208245041.1">
    <property type="nucleotide sequence ID" value="NZ_JAGEPF010000018.1"/>
</dbReference>